<organism evidence="1 2">
    <name type="scientific">Panagrolaimus sp. JU765</name>
    <dbReference type="NCBI Taxonomy" id="591449"/>
    <lineage>
        <taxon>Eukaryota</taxon>
        <taxon>Metazoa</taxon>
        <taxon>Ecdysozoa</taxon>
        <taxon>Nematoda</taxon>
        <taxon>Chromadorea</taxon>
        <taxon>Rhabditida</taxon>
        <taxon>Tylenchina</taxon>
        <taxon>Panagrolaimomorpha</taxon>
        <taxon>Panagrolaimoidea</taxon>
        <taxon>Panagrolaimidae</taxon>
        <taxon>Panagrolaimus</taxon>
    </lineage>
</organism>
<name>A0AC34Q6Y5_9BILA</name>
<sequence>MPATPTAKLLFEEDPAPGGDDGNWRKSKANGSALLSKKKSRGKGCALFFCLVLATTMLLLGIALGIFLFNHFYANCIELKKLIEKDEPVLTLEDEIFNDCGQAYPWKKLRLPSDIRPNHYKLKIHPDLETLKLTGTVEIELEVLNATNRVVLHAHDMNLTSFTFRFGAQLVPVRHIVCPRLSQWTFESIEEFPSGSVIRLSIDYEGRIQQDLSGLYVNSHQEKGRRNQTTLSAVTQFEPTHARKMLPCFDEPSFKAVFDISIIRKRDQIARTNMPLIRTDDYEKGLMLDQFSPSVKMPTYLLAVAILDKFGKVRKMTKETKKPVEINLFAPADSIKDQTEFGLETGVRALEYFEDFFDIPFPLQKIDLVALDDFAEGAMENWGLITFRDAMLLYNPSSSTEKSKETVALVVCHEQAHQWFGNLVTMEWWNDLWLNEGFANFMEYLCVDKLYPEWNVIHDFFIENFLQSMLQDGFLSSHAVSTEVEDPAQIGSIFDAISYQKGASIVQMLRGLAGKEAFRTALQKYLRKFEYDNAKGDDLWKIIQNHVTLSTSVSVTNVAEAWTTQVGYPMIRVELVDEGSTILIKDQTQFLFLEEERFNNNTEQWPIPVQYQTNKQKDLKLTWLEPNTKDVRVVVGSKVDWIIANAESLGYYRVLYEGDLYAQFTRQLKSKHSEIGAIDRAAILNDAFCFLRSGHLNVDTVFDLVQYVEHSKETDRIPWVVIITNLKSIENMINDNEILTLFQKFERSLLLKVYDRLGWDQPESHVDRMLQTDILTMACKLQLSDCVKQAQQRFHQWTVNENSVFVDIQPFVIEEGVRRGTTTDWERVYREYSTTTNPSQRFMLLIALAATEDVVLINRFMNMCLDSTIVRPNVLPRAFGFLMQNRVASLHAWRFFRMNYSKIEKLYGGTTTLLGTMIKTIIENFNTEFDLEEVESFFEGKDLGASQSRVDQAIEMIKLNIQWRRLNERQLELWLKKWAKSRKLLL</sequence>
<dbReference type="WBParaSite" id="JU765_v2.g13412.t1">
    <property type="protein sequence ID" value="JU765_v2.g13412.t1"/>
    <property type="gene ID" value="JU765_v2.g13412"/>
</dbReference>
<accession>A0AC34Q6Y5</accession>
<evidence type="ECO:0000313" key="2">
    <source>
        <dbReference type="WBParaSite" id="JU765_v2.g13412.t1"/>
    </source>
</evidence>
<proteinExistence type="predicted"/>
<reference evidence="2" key="1">
    <citation type="submission" date="2022-11" db="UniProtKB">
        <authorList>
            <consortium name="WormBaseParasite"/>
        </authorList>
    </citation>
    <scope>IDENTIFICATION</scope>
</reference>
<protein>
    <submittedName>
        <fullName evidence="2">Aminopeptidase</fullName>
    </submittedName>
</protein>
<dbReference type="Proteomes" id="UP000887576">
    <property type="component" value="Unplaced"/>
</dbReference>
<evidence type="ECO:0000313" key="1">
    <source>
        <dbReference type="Proteomes" id="UP000887576"/>
    </source>
</evidence>